<protein>
    <submittedName>
        <fullName evidence="2">ArsR/SmtB family transcription factor</fullName>
    </submittedName>
</protein>
<evidence type="ECO:0000256" key="1">
    <source>
        <dbReference type="ARBA" id="ARBA00023125"/>
    </source>
</evidence>
<reference evidence="3" key="1">
    <citation type="journal article" date="2019" name="Int. J. Syst. Evol. Microbiol.">
        <title>The Global Catalogue of Microorganisms (GCM) 10K type strain sequencing project: providing services to taxonomists for standard genome sequencing and annotation.</title>
        <authorList>
            <consortium name="The Broad Institute Genomics Platform"/>
            <consortium name="The Broad Institute Genome Sequencing Center for Infectious Disease"/>
            <person name="Wu L."/>
            <person name="Ma J."/>
        </authorList>
    </citation>
    <scope>NUCLEOTIDE SEQUENCE [LARGE SCALE GENOMIC DNA]</scope>
    <source>
        <strain evidence="3">KCTC 33575</strain>
    </source>
</reference>
<comment type="caution">
    <text evidence="2">The sequence shown here is derived from an EMBL/GenBank/DDBJ whole genome shotgun (WGS) entry which is preliminary data.</text>
</comment>
<keyword evidence="3" id="KW-1185">Reference proteome</keyword>
<dbReference type="Gene3D" id="1.10.10.10">
    <property type="entry name" value="Winged helix-like DNA-binding domain superfamily/Winged helix DNA-binding domain"/>
    <property type="match status" value="1"/>
</dbReference>
<dbReference type="InterPro" id="IPR036388">
    <property type="entry name" value="WH-like_DNA-bd_sf"/>
</dbReference>
<dbReference type="SUPFAM" id="SSF46785">
    <property type="entry name" value="Winged helix' DNA-binding domain"/>
    <property type="match status" value="1"/>
</dbReference>
<dbReference type="InterPro" id="IPR011991">
    <property type="entry name" value="ArsR-like_HTH"/>
</dbReference>
<name>A0ABW5WUJ1_9STAP</name>
<dbReference type="PANTHER" id="PTHR38600">
    <property type="entry name" value="TRANSCRIPTIONAL REGULATORY PROTEIN"/>
    <property type="match status" value="1"/>
</dbReference>
<organism evidence="2 3">
    <name type="scientific">Corticicoccus populi</name>
    <dbReference type="NCBI Taxonomy" id="1812821"/>
    <lineage>
        <taxon>Bacteria</taxon>
        <taxon>Bacillati</taxon>
        <taxon>Bacillota</taxon>
        <taxon>Bacilli</taxon>
        <taxon>Bacillales</taxon>
        <taxon>Staphylococcaceae</taxon>
        <taxon>Corticicoccus</taxon>
    </lineage>
</organism>
<dbReference type="RefSeq" id="WP_377773389.1">
    <property type="nucleotide sequence ID" value="NZ_JBHUOQ010000001.1"/>
</dbReference>
<dbReference type="Pfam" id="PF12840">
    <property type="entry name" value="HTH_20"/>
    <property type="match status" value="1"/>
</dbReference>
<keyword evidence="1" id="KW-0238">DNA-binding</keyword>
<sequence>MKKLLVIDNLPQLKSVSDPFRLQLLSMLSEKPKTGQMLADELDIPRAKIHYHLSELLKNGIILVVKTEEKNSIIQKFYAPVAKKVVPNIDLLRYTEDEKKKDSMSYNLSLSKDGLKGFKKDLKNFVKKASEKKDKKDTKDYKVQIMPFNEDSEQ</sequence>
<dbReference type="EMBL" id="JBHUOQ010000001">
    <property type="protein sequence ID" value="MFD2830450.1"/>
    <property type="molecule type" value="Genomic_DNA"/>
</dbReference>
<accession>A0ABW5WUJ1</accession>
<dbReference type="CDD" id="cd00090">
    <property type="entry name" value="HTH_ARSR"/>
    <property type="match status" value="1"/>
</dbReference>
<proteinExistence type="predicted"/>
<evidence type="ECO:0000313" key="3">
    <source>
        <dbReference type="Proteomes" id="UP001597519"/>
    </source>
</evidence>
<dbReference type="InterPro" id="IPR036390">
    <property type="entry name" value="WH_DNA-bd_sf"/>
</dbReference>
<gene>
    <name evidence="2" type="ORF">ACFSX4_08180</name>
</gene>
<dbReference type="PANTHER" id="PTHR38600:SF2">
    <property type="entry name" value="SLL0088 PROTEIN"/>
    <property type="match status" value="1"/>
</dbReference>
<evidence type="ECO:0000313" key="2">
    <source>
        <dbReference type="EMBL" id="MFD2830450.1"/>
    </source>
</evidence>
<dbReference type="Proteomes" id="UP001597519">
    <property type="component" value="Unassembled WGS sequence"/>
</dbReference>